<dbReference type="Ensembl" id="ENSLCAT00010054211.1">
    <property type="protein sequence ID" value="ENSLCAP00010052848.1"/>
    <property type="gene ID" value="ENSLCAG00010024590.1"/>
</dbReference>
<dbReference type="Gene3D" id="1.10.10.140">
    <property type="entry name" value="Cytochrome c oxidase, subunit VIb"/>
    <property type="match status" value="1"/>
</dbReference>
<dbReference type="Proteomes" id="UP000314980">
    <property type="component" value="Unassembled WGS sequence"/>
</dbReference>
<reference evidence="3" key="3">
    <citation type="submission" date="2025-09" db="UniProtKB">
        <authorList>
            <consortium name="Ensembl"/>
        </authorList>
    </citation>
    <scope>IDENTIFICATION</scope>
</reference>
<evidence type="ECO:0000313" key="3">
    <source>
        <dbReference type="Ensembl" id="ENSLCAP00010052848.1"/>
    </source>
</evidence>
<name>A0A4W6FP84_LATCA</name>
<dbReference type="InParanoid" id="A0A4W6FP84"/>
<comment type="subcellular location">
    <subcellularLocation>
        <location evidence="1">Mitochondrion</location>
    </subcellularLocation>
</comment>
<dbReference type="InterPro" id="IPR036549">
    <property type="entry name" value="CX6/COA6-like_sf"/>
</dbReference>
<accession>A0A4W6FP84</accession>
<evidence type="ECO:0000256" key="2">
    <source>
        <dbReference type="ARBA" id="ARBA00023128"/>
    </source>
</evidence>
<dbReference type="GO" id="GO:0005739">
    <property type="term" value="C:mitochondrion"/>
    <property type="evidence" value="ECO:0007669"/>
    <property type="project" value="UniProtKB-SubCell"/>
</dbReference>
<keyword evidence="2" id="KW-0496">Mitochondrion</keyword>
<dbReference type="AlphaFoldDB" id="A0A4W6FP84"/>
<dbReference type="SUPFAM" id="SSF47694">
    <property type="entry name" value="Cytochrome c oxidase subunit h"/>
    <property type="match status" value="1"/>
</dbReference>
<reference evidence="3" key="2">
    <citation type="submission" date="2025-08" db="UniProtKB">
        <authorList>
            <consortium name="Ensembl"/>
        </authorList>
    </citation>
    <scope>IDENTIFICATION</scope>
</reference>
<protein>
    <submittedName>
        <fullName evidence="3">Uncharacterized protein</fullName>
    </submittedName>
</protein>
<evidence type="ECO:0000313" key="4">
    <source>
        <dbReference type="Proteomes" id="UP000314980"/>
    </source>
</evidence>
<organism evidence="3 4">
    <name type="scientific">Lates calcarifer</name>
    <name type="common">Barramundi</name>
    <name type="synonym">Holocentrus calcarifer</name>
    <dbReference type="NCBI Taxonomy" id="8187"/>
    <lineage>
        <taxon>Eukaryota</taxon>
        <taxon>Metazoa</taxon>
        <taxon>Chordata</taxon>
        <taxon>Craniata</taxon>
        <taxon>Vertebrata</taxon>
        <taxon>Euteleostomi</taxon>
        <taxon>Actinopterygii</taxon>
        <taxon>Neopterygii</taxon>
        <taxon>Teleostei</taxon>
        <taxon>Neoteleostei</taxon>
        <taxon>Acanthomorphata</taxon>
        <taxon>Carangaria</taxon>
        <taxon>Carangaria incertae sedis</taxon>
        <taxon>Centropomidae</taxon>
        <taxon>Lates</taxon>
    </lineage>
</organism>
<keyword evidence="4" id="KW-1185">Reference proteome</keyword>
<reference evidence="4" key="1">
    <citation type="submission" date="2015-09" db="EMBL/GenBank/DDBJ databases">
        <authorList>
            <person name="Sai Rama Sridatta P."/>
        </authorList>
    </citation>
    <scope>NUCLEOTIDE SEQUENCE [LARGE SCALE GENOMIC DNA]</scope>
</reference>
<proteinExistence type="predicted"/>
<sequence>MSDLIEENLENYRTAPLHACFPNTNQTHSCFQNYLGKHMSHTARLKNISWLVSWF</sequence>
<evidence type="ECO:0000256" key="1">
    <source>
        <dbReference type="ARBA" id="ARBA00004173"/>
    </source>
</evidence>